<dbReference type="GO" id="GO:0003677">
    <property type="term" value="F:DNA binding"/>
    <property type="evidence" value="ECO:0007669"/>
    <property type="project" value="InterPro"/>
</dbReference>
<dbReference type="AlphaFoldDB" id="K6V7I2"/>
<accession>K6V7I2</accession>
<dbReference type="Proteomes" id="UP000008495">
    <property type="component" value="Unassembled WGS sequence"/>
</dbReference>
<dbReference type="GO" id="GO:0006310">
    <property type="term" value="P:DNA recombination"/>
    <property type="evidence" value="ECO:0007669"/>
    <property type="project" value="UniProtKB-KW"/>
</dbReference>
<sequence length="130" mass="13994">MPSGLSSATLAGGEFAGLVSEEGSFDEGADGGLFVGVLRHNHKGLRPRSYPSYAKALARLDAVAQLTDSAGRPLKFASTHRLRHTKATEMIDAGVPIHVVQRYFGHVSPEMLMRYTATTAARAEHEFLKA</sequence>
<keyword evidence="1" id="KW-0233">DNA recombination</keyword>
<dbReference type="Gene3D" id="1.10.443.10">
    <property type="entry name" value="Intergrase catalytic core"/>
    <property type="match status" value="1"/>
</dbReference>
<reference evidence="3 4" key="1">
    <citation type="submission" date="2012-08" db="EMBL/GenBank/DDBJ databases">
        <title>Whole genome shotgun sequence of Austwickia chelonae NBRC 105200.</title>
        <authorList>
            <person name="Yoshida I."/>
            <person name="Hosoyama A."/>
            <person name="Tsuchikane K."/>
            <person name="Katsumata H."/>
            <person name="Ando Y."/>
            <person name="Ohji S."/>
            <person name="Hamada M."/>
            <person name="Tamura T."/>
            <person name="Yamazoe A."/>
            <person name="Yamazaki S."/>
            <person name="Fujita N."/>
        </authorList>
    </citation>
    <scope>NUCLEOTIDE SEQUENCE [LARGE SCALE GENOMIC DNA]</scope>
    <source>
        <strain evidence="3 4">NBRC 105200</strain>
    </source>
</reference>
<dbReference type="Pfam" id="PF00589">
    <property type="entry name" value="Phage_integrase"/>
    <property type="match status" value="1"/>
</dbReference>
<dbReference type="EMBL" id="BAGZ01000008">
    <property type="protein sequence ID" value="GAB78183.1"/>
    <property type="molecule type" value="Genomic_DNA"/>
</dbReference>
<protein>
    <recommendedName>
        <fullName evidence="2">Tyr recombinase domain-containing protein</fullName>
    </recommendedName>
</protein>
<name>K6V7I2_9MICO</name>
<dbReference type="eggNOG" id="COG0582">
    <property type="taxonomic scope" value="Bacteria"/>
</dbReference>
<evidence type="ECO:0000313" key="4">
    <source>
        <dbReference type="Proteomes" id="UP000008495"/>
    </source>
</evidence>
<proteinExistence type="predicted"/>
<dbReference type="SUPFAM" id="SSF56349">
    <property type="entry name" value="DNA breaking-rejoining enzymes"/>
    <property type="match status" value="1"/>
</dbReference>
<gene>
    <name evidence="3" type="ORF">AUCHE_08_04280</name>
</gene>
<dbReference type="InterPro" id="IPR013762">
    <property type="entry name" value="Integrase-like_cat_sf"/>
</dbReference>
<dbReference type="GO" id="GO:0015074">
    <property type="term" value="P:DNA integration"/>
    <property type="evidence" value="ECO:0007669"/>
    <property type="project" value="InterPro"/>
</dbReference>
<evidence type="ECO:0000256" key="1">
    <source>
        <dbReference type="ARBA" id="ARBA00023172"/>
    </source>
</evidence>
<dbReference type="OrthoDB" id="8421690at2"/>
<dbReference type="PROSITE" id="PS51898">
    <property type="entry name" value="TYR_RECOMBINASE"/>
    <property type="match status" value="1"/>
</dbReference>
<evidence type="ECO:0000313" key="3">
    <source>
        <dbReference type="EMBL" id="GAB78183.1"/>
    </source>
</evidence>
<evidence type="ECO:0000259" key="2">
    <source>
        <dbReference type="PROSITE" id="PS51898"/>
    </source>
</evidence>
<dbReference type="InterPro" id="IPR011010">
    <property type="entry name" value="DNA_brk_join_enz"/>
</dbReference>
<comment type="caution">
    <text evidence="3">The sequence shown here is derived from an EMBL/GenBank/DDBJ whole genome shotgun (WGS) entry which is preliminary data.</text>
</comment>
<feature type="domain" description="Tyr recombinase" evidence="2">
    <location>
        <begin position="1"/>
        <end position="128"/>
    </location>
</feature>
<keyword evidence="4" id="KW-1185">Reference proteome</keyword>
<dbReference type="InterPro" id="IPR002104">
    <property type="entry name" value="Integrase_catalytic"/>
</dbReference>
<organism evidence="3 4">
    <name type="scientific">Austwickia chelonae NBRC 105200</name>
    <dbReference type="NCBI Taxonomy" id="1184607"/>
    <lineage>
        <taxon>Bacteria</taxon>
        <taxon>Bacillati</taxon>
        <taxon>Actinomycetota</taxon>
        <taxon>Actinomycetes</taxon>
        <taxon>Micrococcales</taxon>
        <taxon>Dermatophilaceae</taxon>
        <taxon>Austwickia</taxon>
    </lineage>
</organism>